<dbReference type="RefSeq" id="WP_167515175.1">
    <property type="nucleotide sequence ID" value="NZ_BHZC01000001.1"/>
</dbReference>
<gene>
    <name evidence="2" type="ORF">OEIGOIKO_05638</name>
</gene>
<reference evidence="2 3" key="1">
    <citation type="submission" date="2018-11" db="EMBL/GenBank/DDBJ databases">
        <title>Whole genome sequence of Streptomyces chrestomyceticus NBRC 13444(T).</title>
        <authorList>
            <person name="Komaki H."/>
            <person name="Tamura T."/>
        </authorList>
    </citation>
    <scope>NUCLEOTIDE SEQUENCE [LARGE SCALE GENOMIC DNA]</scope>
    <source>
        <strain evidence="2 3">NBRC 13444</strain>
    </source>
</reference>
<evidence type="ECO:0000313" key="3">
    <source>
        <dbReference type="Proteomes" id="UP000287830"/>
    </source>
</evidence>
<dbReference type="InterPro" id="IPR001387">
    <property type="entry name" value="Cro/C1-type_HTH"/>
</dbReference>
<dbReference type="PROSITE" id="PS50943">
    <property type="entry name" value="HTH_CROC1"/>
    <property type="match status" value="1"/>
</dbReference>
<evidence type="ECO:0000259" key="1">
    <source>
        <dbReference type="PROSITE" id="PS50943"/>
    </source>
</evidence>
<dbReference type="SUPFAM" id="SSF47413">
    <property type="entry name" value="lambda repressor-like DNA-binding domains"/>
    <property type="match status" value="1"/>
</dbReference>
<dbReference type="CDD" id="cd00093">
    <property type="entry name" value="HTH_XRE"/>
    <property type="match status" value="1"/>
</dbReference>
<dbReference type="Proteomes" id="UP000287830">
    <property type="component" value="Unassembled WGS sequence"/>
</dbReference>
<accession>A0A7U9KYN5</accession>
<organism evidence="2 3">
    <name type="scientific">Streptomyces chrestomyceticus JCM 4735</name>
    <dbReference type="NCBI Taxonomy" id="1306181"/>
    <lineage>
        <taxon>Bacteria</taxon>
        <taxon>Bacillati</taxon>
        <taxon>Actinomycetota</taxon>
        <taxon>Actinomycetes</taxon>
        <taxon>Kitasatosporales</taxon>
        <taxon>Streptomycetaceae</taxon>
        <taxon>Streptomyces</taxon>
    </lineage>
</organism>
<feature type="domain" description="HTH cro/C1-type" evidence="1">
    <location>
        <begin position="37"/>
        <end position="80"/>
    </location>
</feature>
<comment type="caution">
    <text evidence="2">The sequence shown here is derived from an EMBL/GenBank/DDBJ whole genome shotgun (WGS) entry which is preliminary data.</text>
</comment>
<name>A0A7U9KYN5_9ACTN</name>
<proteinExistence type="predicted"/>
<dbReference type="AlphaFoldDB" id="A0A7U9KYN5"/>
<dbReference type="GeneID" id="95624427"/>
<dbReference type="Gene3D" id="1.10.260.40">
    <property type="entry name" value="lambda repressor-like DNA-binding domains"/>
    <property type="match status" value="1"/>
</dbReference>
<evidence type="ECO:0000313" key="2">
    <source>
        <dbReference type="EMBL" id="GCD37829.1"/>
    </source>
</evidence>
<dbReference type="Pfam" id="PF01381">
    <property type="entry name" value="HTH_3"/>
    <property type="match status" value="1"/>
</dbReference>
<dbReference type="GO" id="GO:0003677">
    <property type="term" value="F:DNA binding"/>
    <property type="evidence" value="ECO:0007669"/>
    <property type="project" value="InterPro"/>
</dbReference>
<dbReference type="SMART" id="SM00530">
    <property type="entry name" value="HTH_XRE"/>
    <property type="match status" value="1"/>
</dbReference>
<dbReference type="InterPro" id="IPR010982">
    <property type="entry name" value="Lambda_DNA-bd_dom_sf"/>
</dbReference>
<sequence length="1169" mass="126282">MNAQEAGGTDGRPELARIRLAGCLRALLEEAERACGRRITLEELAPKLGISTSTISNWLNGTAAPSQRGVVKYLSLIDYLEGRAQRPARPRREWQRLIKEAVDESRSNRGGRPTIASRPAKIAPFRYFHTAESYKPLELAGRQEHLGRLPELIRSAKGYLSLVAPPWAGKSAFLATFVTTYEADDMDLIAYFVRWGHGTDNAAHFRKVMIEQLSQHARGTPSDATDEATLLTLYKEASQKSVALGRHLLLVIDGLDEDAGECRRRQSIASLLPPQPYPGLRVLVSRRWHPPLPGDVRQDHPLRHAEQIPRFRPSPEAGVLRQTANDDLAALFEDTRGWVRDFLGYLTLADGGLSVTELDDLLQYCGHTTELMPADLERLLHSVAGRVFGPEDLEPDTLVLAHKELYAATEKGLGPRKLAELTRHLHTWADRHRAAGWPDSTPAYLLHHYPELLWEGDDLDRCRAFALDHRRLLCLANRGGTDVALASLDRVMRALPTPTVLASAAASRALLDTRSRPVPREVLRALVVVGDLTRAWSLALSAVDPASKAVRLMEVAHAALAMGALKTAASEQVKSLACDAAAWATHAKLQHPEATPSAELETQALVPRAAATLAAAESPGEAVRLLATVDICRPENVAAVAETAALLLVPEPAVAAELLDELLLEAESHADTAEGRPVFAVEIWSAVATADPSRAESVHRRMKEFAESVALAAPGLAAVDCCALTASALAEAMPEEARRLAYTAMREAERASGYVPEGRLRESMSRVTQALLDVGETPRKVRALLPDATTDDTSCAGQSLDGRLDDESAAREAAEAAEAAEYEELLKEMTRLSDLGDGPHLRRCLYRYTKRDADGSAPVTWLPFLAEALFGVLDPVEEVNSLLRAELSGTSLRLQILTSAAMAHADAQRRDEALRCAEGAADIAQHMSDPLQPKIRALVAQAFAHTGDSQRARQWAAPPHGGKPLGRAGVPYRRATLAVEMGLAPEAVVARAIADGLPGAGLDTPGTELLKALCDRATGARTDTQLASLEVAAHARLGKDPLFATGLALLRAAHGDGKRAYCTIGKLPDPAARGVAQSVVAAYLAGVPPHLDVAADEGYWTLSVLRALAHHMHPAEAVDTALGRNSLLEALATDSWYWTLPVLGRTAPDAVSQVVGVLEQHRMARRTKP</sequence>
<dbReference type="EMBL" id="BHZC01000001">
    <property type="protein sequence ID" value="GCD37829.1"/>
    <property type="molecule type" value="Genomic_DNA"/>
</dbReference>
<protein>
    <recommendedName>
        <fullName evidence="1">HTH cro/C1-type domain-containing protein</fullName>
    </recommendedName>
</protein>